<dbReference type="RefSeq" id="WP_269032916.1">
    <property type="nucleotide sequence ID" value="NZ_CP114040.1"/>
</dbReference>
<sequence>MPRFEQLDETELQLGDVSQANLQFSYNLFDLPGTVVPAFAIVGQPCLFTGSTAVPEPWSVAPGSFEVGVHDIQTESECTAQLTSAPITAAAGDQVLVAIYHIDDAVKLLTAPIPE</sequence>
<gene>
    <name evidence="1" type="ORF">O0S08_30750</name>
</gene>
<keyword evidence="2" id="KW-1185">Reference proteome</keyword>
<proteinExistence type="predicted"/>
<accession>A0ABY7GUJ4</accession>
<reference evidence="1" key="1">
    <citation type="submission" date="2022-11" db="EMBL/GenBank/DDBJ databases">
        <title>Minimal conservation of predation-associated metabolite biosynthetic gene clusters underscores biosynthetic potential of Myxococcota including descriptions for ten novel species: Archangium lansinium sp. nov., Myxococcus landrumus sp. nov., Nannocystis bai.</title>
        <authorList>
            <person name="Ahearne A."/>
            <person name="Stevens C."/>
            <person name="Dowd S."/>
        </authorList>
    </citation>
    <scope>NUCLEOTIDE SEQUENCE</scope>
    <source>
        <strain evidence="1">Fl3</strain>
    </source>
</reference>
<protein>
    <submittedName>
        <fullName evidence="1">Uncharacterized protein</fullName>
    </submittedName>
</protein>
<name>A0ABY7GUJ4_9BACT</name>
<dbReference type="EMBL" id="CP114040">
    <property type="protein sequence ID" value="WAS90589.1"/>
    <property type="molecule type" value="Genomic_DNA"/>
</dbReference>
<evidence type="ECO:0000313" key="2">
    <source>
        <dbReference type="Proteomes" id="UP001164459"/>
    </source>
</evidence>
<evidence type="ECO:0000313" key="1">
    <source>
        <dbReference type="EMBL" id="WAS90589.1"/>
    </source>
</evidence>
<organism evidence="1 2">
    <name type="scientific">Nannocystis punicea</name>
    <dbReference type="NCBI Taxonomy" id="2995304"/>
    <lineage>
        <taxon>Bacteria</taxon>
        <taxon>Pseudomonadati</taxon>
        <taxon>Myxococcota</taxon>
        <taxon>Polyangia</taxon>
        <taxon>Nannocystales</taxon>
        <taxon>Nannocystaceae</taxon>
        <taxon>Nannocystis</taxon>
    </lineage>
</organism>
<dbReference type="Proteomes" id="UP001164459">
    <property type="component" value="Chromosome"/>
</dbReference>